<proteinExistence type="predicted"/>
<feature type="signal peptide" evidence="1">
    <location>
        <begin position="1"/>
        <end position="20"/>
    </location>
</feature>
<evidence type="ECO:0000313" key="3">
    <source>
        <dbReference type="Proteomes" id="UP001556367"/>
    </source>
</evidence>
<evidence type="ECO:0008006" key="4">
    <source>
        <dbReference type="Google" id="ProtNLM"/>
    </source>
</evidence>
<dbReference type="Proteomes" id="UP001556367">
    <property type="component" value="Unassembled WGS sequence"/>
</dbReference>
<accession>A0ABR3JG56</accession>
<keyword evidence="1" id="KW-0732">Signal</keyword>
<name>A0ABR3JG56_9AGAR</name>
<feature type="chain" id="PRO_5045833296" description="Extracellular membrane protein CFEM domain-containing protein" evidence="1">
    <location>
        <begin position="21"/>
        <end position="149"/>
    </location>
</feature>
<evidence type="ECO:0000256" key="1">
    <source>
        <dbReference type="SAM" id="SignalP"/>
    </source>
</evidence>
<gene>
    <name evidence="2" type="ORF">HGRIS_003554</name>
</gene>
<comment type="caution">
    <text evidence="2">The sequence shown here is derived from an EMBL/GenBank/DDBJ whole genome shotgun (WGS) entry which is preliminary data.</text>
</comment>
<dbReference type="EMBL" id="JASNQZ010000007">
    <property type="protein sequence ID" value="KAL0954594.1"/>
    <property type="molecule type" value="Genomic_DNA"/>
</dbReference>
<keyword evidence="3" id="KW-1185">Reference proteome</keyword>
<sequence>MVALLNIFSTSLLLACGASAASPGRQPFRSRQVAPPPFNTSAVSEACAANCDPIQQIFYKTCGRSTDPKCVCTDAGAHNYVNCLNCEVKNGAAFTAAKSTFDEFRSYCRDNGASVIVSQDVQQQNGALAQSAAVIGAIGVVASVGALLL</sequence>
<organism evidence="2 3">
    <name type="scientific">Hohenbuehelia grisea</name>
    <dbReference type="NCBI Taxonomy" id="104357"/>
    <lineage>
        <taxon>Eukaryota</taxon>
        <taxon>Fungi</taxon>
        <taxon>Dikarya</taxon>
        <taxon>Basidiomycota</taxon>
        <taxon>Agaricomycotina</taxon>
        <taxon>Agaricomycetes</taxon>
        <taxon>Agaricomycetidae</taxon>
        <taxon>Agaricales</taxon>
        <taxon>Pleurotineae</taxon>
        <taxon>Pleurotaceae</taxon>
        <taxon>Hohenbuehelia</taxon>
    </lineage>
</organism>
<reference evidence="3" key="1">
    <citation type="submission" date="2024-06" db="EMBL/GenBank/DDBJ databases">
        <title>Multi-omics analyses provide insights into the biosynthesis of the anticancer antibiotic pleurotin in Hohenbuehelia grisea.</title>
        <authorList>
            <person name="Weaver J.A."/>
            <person name="Alberti F."/>
        </authorList>
    </citation>
    <scope>NUCLEOTIDE SEQUENCE [LARGE SCALE GENOMIC DNA]</scope>
    <source>
        <strain evidence="3">T-177</strain>
    </source>
</reference>
<protein>
    <recommendedName>
        <fullName evidence="4">Extracellular membrane protein CFEM domain-containing protein</fullName>
    </recommendedName>
</protein>
<evidence type="ECO:0000313" key="2">
    <source>
        <dbReference type="EMBL" id="KAL0954594.1"/>
    </source>
</evidence>